<evidence type="ECO:0000313" key="3">
    <source>
        <dbReference type="Proteomes" id="UP001642487"/>
    </source>
</evidence>
<feature type="compositionally biased region" description="Low complexity" evidence="1">
    <location>
        <begin position="45"/>
        <end position="55"/>
    </location>
</feature>
<reference evidence="2 3" key="1">
    <citation type="submission" date="2024-03" db="EMBL/GenBank/DDBJ databases">
        <authorList>
            <person name="Gkanogiannis A."/>
            <person name="Becerra Lopez-Lavalle L."/>
        </authorList>
    </citation>
    <scope>NUCLEOTIDE SEQUENCE [LARGE SCALE GENOMIC DNA]</scope>
</reference>
<dbReference type="PANTHER" id="PTHR33912:SF5">
    <property type="entry name" value="F22G5.17"/>
    <property type="match status" value="1"/>
</dbReference>
<keyword evidence="3" id="KW-1185">Reference proteome</keyword>
<organism evidence="2 3">
    <name type="scientific">Citrullus colocynthis</name>
    <name type="common">colocynth</name>
    <dbReference type="NCBI Taxonomy" id="252529"/>
    <lineage>
        <taxon>Eukaryota</taxon>
        <taxon>Viridiplantae</taxon>
        <taxon>Streptophyta</taxon>
        <taxon>Embryophyta</taxon>
        <taxon>Tracheophyta</taxon>
        <taxon>Spermatophyta</taxon>
        <taxon>Magnoliopsida</taxon>
        <taxon>eudicotyledons</taxon>
        <taxon>Gunneridae</taxon>
        <taxon>Pentapetalae</taxon>
        <taxon>rosids</taxon>
        <taxon>fabids</taxon>
        <taxon>Cucurbitales</taxon>
        <taxon>Cucurbitaceae</taxon>
        <taxon>Benincaseae</taxon>
        <taxon>Citrullus</taxon>
    </lineage>
</organism>
<dbReference type="EMBL" id="OZ021736">
    <property type="protein sequence ID" value="CAK9314533.1"/>
    <property type="molecule type" value="Genomic_DNA"/>
</dbReference>
<feature type="region of interest" description="Disordered" evidence="1">
    <location>
        <begin position="18"/>
        <end position="56"/>
    </location>
</feature>
<sequence length="140" mass="14791">MNANQTVVVDFLRGSMENEHRARLPKPPTRLQKQAPASLHLDQLSSASMSSGSTDTRSKAILPLLSPLPLSPQPLPEIDGNRISVNGNAADDGGGNIDQRGIGFAAPGGWQHPAVAATFADPSTLFTFFQSQCIVTSNTP</sequence>
<accession>A0ABP0Y285</accession>
<evidence type="ECO:0000256" key="1">
    <source>
        <dbReference type="SAM" id="MobiDB-lite"/>
    </source>
</evidence>
<protein>
    <submittedName>
        <fullName evidence="2">Uncharacterized protein</fullName>
    </submittedName>
</protein>
<proteinExistence type="predicted"/>
<dbReference type="InterPro" id="IPR040381">
    <property type="entry name" value="At4g14450-like"/>
</dbReference>
<dbReference type="Proteomes" id="UP001642487">
    <property type="component" value="Chromosome 2"/>
</dbReference>
<name>A0ABP0Y285_9ROSI</name>
<feature type="region of interest" description="Disordered" evidence="1">
    <location>
        <begin position="70"/>
        <end position="96"/>
    </location>
</feature>
<dbReference type="PANTHER" id="PTHR33912">
    <property type="entry name" value="OS01G0939400 PROTEIN"/>
    <property type="match status" value="1"/>
</dbReference>
<gene>
    <name evidence="2" type="ORF">CITCOLO1_LOCUS6292</name>
</gene>
<evidence type="ECO:0000313" key="2">
    <source>
        <dbReference type="EMBL" id="CAK9314533.1"/>
    </source>
</evidence>